<evidence type="ECO:0000313" key="4">
    <source>
        <dbReference type="Proteomes" id="UP000195402"/>
    </source>
</evidence>
<sequence>MQLGRSSSYSSLRSKSNREVQVWGDHDDDHNYDQILMREQISDDQPHHQYCLETVLVLVGHTRRRYMVSSKHLNNPLLNALIEKSSPSPSSSSNNKQNKRSSAGDNHIIFVKCEVPLKTISSKGFSRGVNWVMPPKHGTSITSFWQHDTAQSFNPTYLSVLNYKELAFELNLFSETDVET</sequence>
<comment type="caution">
    <text evidence="3">The sequence shown here is derived from an EMBL/GenBank/DDBJ whole genome shotgun (WGS) entry which is preliminary data.</text>
</comment>
<gene>
    <name evidence="3" type="ORF">BVC80_8831g15</name>
</gene>
<dbReference type="InParanoid" id="A0A200RE65"/>
<dbReference type="STRING" id="56857.A0A200RE65"/>
<reference evidence="3 4" key="1">
    <citation type="journal article" date="2017" name="Mol. Plant">
        <title>The Genome of Medicinal Plant Macleaya cordata Provides New Insights into Benzylisoquinoline Alkaloids Metabolism.</title>
        <authorList>
            <person name="Liu X."/>
            <person name="Liu Y."/>
            <person name="Huang P."/>
            <person name="Ma Y."/>
            <person name="Qing Z."/>
            <person name="Tang Q."/>
            <person name="Cao H."/>
            <person name="Cheng P."/>
            <person name="Zheng Y."/>
            <person name="Yuan Z."/>
            <person name="Zhou Y."/>
            <person name="Liu J."/>
            <person name="Tang Z."/>
            <person name="Zhuo Y."/>
            <person name="Zhang Y."/>
            <person name="Yu L."/>
            <person name="Huang J."/>
            <person name="Yang P."/>
            <person name="Peng Q."/>
            <person name="Zhang J."/>
            <person name="Jiang W."/>
            <person name="Zhang Z."/>
            <person name="Lin K."/>
            <person name="Ro D.K."/>
            <person name="Chen X."/>
            <person name="Xiong X."/>
            <person name="Shang Y."/>
            <person name="Huang S."/>
            <person name="Zeng J."/>
        </authorList>
    </citation>
    <scope>NUCLEOTIDE SEQUENCE [LARGE SCALE GENOMIC DNA]</scope>
    <source>
        <strain evidence="4">cv. BLH2017</strain>
        <tissue evidence="3">Root</tissue>
    </source>
</reference>
<keyword evidence="4" id="KW-1185">Reference proteome</keyword>
<evidence type="ECO:0000256" key="1">
    <source>
        <dbReference type="ARBA" id="ARBA00006974"/>
    </source>
</evidence>
<organism evidence="3 4">
    <name type="scientific">Macleaya cordata</name>
    <name type="common">Five-seeded plume-poppy</name>
    <name type="synonym">Bocconia cordata</name>
    <dbReference type="NCBI Taxonomy" id="56857"/>
    <lineage>
        <taxon>Eukaryota</taxon>
        <taxon>Viridiplantae</taxon>
        <taxon>Streptophyta</taxon>
        <taxon>Embryophyta</taxon>
        <taxon>Tracheophyta</taxon>
        <taxon>Spermatophyta</taxon>
        <taxon>Magnoliopsida</taxon>
        <taxon>Ranunculales</taxon>
        <taxon>Papaveraceae</taxon>
        <taxon>Papaveroideae</taxon>
        <taxon>Macleaya</taxon>
    </lineage>
</organism>
<feature type="compositionally biased region" description="Low complexity" evidence="2">
    <location>
        <begin position="1"/>
        <end position="14"/>
    </location>
</feature>
<name>A0A200RE65_MACCD</name>
<dbReference type="OrthoDB" id="1924524at2759"/>
<protein>
    <submittedName>
        <fullName evidence="3">Auxin-induced protein</fullName>
    </submittedName>
</protein>
<feature type="region of interest" description="Disordered" evidence="2">
    <location>
        <begin position="82"/>
        <end position="102"/>
    </location>
</feature>
<evidence type="ECO:0000256" key="2">
    <source>
        <dbReference type="SAM" id="MobiDB-lite"/>
    </source>
</evidence>
<dbReference type="EMBL" id="MVGT01000002">
    <property type="protein sequence ID" value="OVA20971.1"/>
    <property type="molecule type" value="Genomic_DNA"/>
</dbReference>
<dbReference type="Proteomes" id="UP000195402">
    <property type="component" value="Unassembled WGS sequence"/>
</dbReference>
<dbReference type="GO" id="GO:0009733">
    <property type="term" value="P:response to auxin"/>
    <property type="evidence" value="ECO:0007669"/>
    <property type="project" value="InterPro"/>
</dbReference>
<evidence type="ECO:0000313" key="3">
    <source>
        <dbReference type="EMBL" id="OVA20971.1"/>
    </source>
</evidence>
<feature type="region of interest" description="Disordered" evidence="2">
    <location>
        <begin position="1"/>
        <end position="25"/>
    </location>
</feature>
<proteinExistence type="inferred from homology"/>
<dbReference type="InterPro" id="IPR003676">
    <property type="entry name" value="SAUR_fam"/>
</dbReference>
<dbReference type="AlphaFoldDB" id="A0A200RE65"/>
<accession>A0A200RE65</accession>
<comment type="similarity">
    <text evidence="1">Belongs to the ARG7 family.</text>
</comment>
<feature type="compositionally biased region" description="Low complexity" evidence="2">
    <location>
        <begin position="84"/>
        <end position="96"/>
    </location>
</feature>
<dbReference type="Pfam" id="PF02519">
    <property type="entry name" value="Auxin_inducible"/>
    <property type="match status" value="1"/>
</dbReference>